<dbReference type="Proteomes" id="UP000593567">
    <property type="component" value="Unassembled WGS sequence"/>
</dbReference>
<proteinExistence type="predicted"/>
<dbReference type="PANTHER" id="PTHR14237">
    <property type="entry name" value="MOLYBDOPTERIN COFACTOR SULFURASE MOSC"/>
    <property type="match status" value="1"/>
</dbReference>
<evidence type="ECO:0000259" key="2">
    <source>
        <dbReference type="PROSITE" id="PS51340"/>
    </source>
</evidence>
<dbReference type="GO" id="GO:0030170">
    <property type="term" value="F:pyridoxal phosphate binding"/>
    <property type="evidence" value="ECO:0007669"/>
    <property type="project" value="InterPro"/>
</dbReference>
<protein>
    <submittedName>
        <fullName evidence="3">MARC1</fullName>
    </submittedName>
</protein>
<evidence type="ECO:0000313" key="3">
    <source>
        <dbReference type="EMBL" id="KAF6023959.1"/>
    </source>
</evidence>
<name>A0A7J7JCG4_BUGNE</name>
<sequence>MMSTPSREMTGALVLGAGMLLVAGYVLYKRKSKSYSVGKLSQLILYPIKSGPPMHVQSAECLETGLKYKQIYDRQFALIGKRTFISIRTNLRLLKLKINYDEDTNSLILEAPTMTAALSIPLQVPEYDPSKVKSFMWYDNRETLYFDYGDTYSKWLSEFLEEECRLGYAHPEIVREINPEMVYNHTAVHPDSKILFSNTHPFMIATQASLDDLNERLEDKVTMDSFRPNFVITGEGNSVIEPYIEDSWREICVGPDAVLYNSRSCPRCPMIYVDYDNHKMRDNKEPMTTLLRYRRGTVKKDKSKTVFGINVTLIKHGRISVGDKFVAAYATA</sequence>
<gene>
    <name evidence="3" type="ORF">EB796_017744</name>
</gene>
<accession>A0A7J7JCG4</accession>
<dbReference type="GO" id="GO:0003824">
    <property type="term" value="F:catalytic activity"/>
    <property type="evidence" value="ECO:0007669"/>
    <property type="project" value="InterPro"/>
</dbReference>
<dbReference type="SUPFAM" id="SSF50800">
    <property type="entry name" value="PK beta-barrel domain-like"/>
    <property type="match status" value="1"/>
</dbReference>
<feature type="transmembrane region" description="Helical" evidence="1">
    <location>
        <begin position="12"/>
        <end position="28"/>
    </location>
</feature>
<dbReference type="GO" id="GO:0030151">
    <property type="term" value="F:molybdenum ion binding"/>
    <property type="evidence" value="ECO:0007669"/>
    <property type="project" value="InterPro"/>
</dbReference>
<dbReference type="PANTHER" id="PTHR14237:SF19">
    <property type="entry name" value="MITOCHONDRIAL AMIDOXIME REDUCING COMPONENT 1"/>
    <property type="match status" value="1"/>
</dbReference>
<dbReference type="SUPFAM" id="SSF141673">
    <property type="entry name" value="MOSC N-terminal domain-like"/>
    <property type="match status" value="1"/>
</dbReference>
<keyword evidence="1" id="KW-1133">Transmembrane helix</keyword>
<evidence type="ECO:0000313" key="4">
    <source>
        <dbReference type="Proteomes" id="UP000593567"/>
    </source>
</evidence>
<evidence type="ECO:0000256" key="1">
    <source>
        <dbReference type="SAM" id="Phobius"/>
    </source>
</evidence>
<feature type="domain" description="MOSC" evidence="2">
    <location>
        <begin position="164"/>
        <end position="328"/>
    </location>
</feature>
<dbReference type="PROSITE" id="PS51340">
    <property type="entry name" value="MOSC"/>
    <property type="match status" value="1"/>
</dbReference>
<keyword evidence="1" id="KW-0472">Membrane</keyword>
<dbReference type="InterPro" id="IPR005303">
    <property type="entry name" value="MOCOS_middle"/>
</dbReference>
<organism evidence="3 4">
    <name type="scientific">Bugula neritina</name>
    <name type="common">Brown bryozoan</name>
    <name type="synonym">Sertularia neritina</name>
    <dbReference type="NCBI Taxonomy" id="10212"/>
    <lineage>
        <taxon>Eukaryota</taxon>
        <taxon>Metazoa</taxon>
        <taxon>Spiralia</taxon>
        <taxon>Lophotrochozoa</taxon>
        <taxon>Bryozoa</taxon>
        <taxon>Gymnolaemata</taxon>
        <taxon>Cheilostomatida</taxon>
        <taxon>Flustrina</taxon>
        <taxon>Buguloidea</taxon>
        <taxon>Bugulidae</taxon>
        <taxon>Bugula</taxon>
    </lineage>
</organism>
<reference evidence="3" key="1">
    <citation type="submission" date="2020-06" db="EMBL/GenBank/DDBJ databases">
        <title>Draft genome of Bugula neritina, a colonial animal packing powerful symbionts and potential medicines.</title>
        <authorList>
            <person name="Rayko M."/>
        </authorList>
    </citation>
    <scope>NUCLEOTIDE SEQUENCE [LARGE SCALE GENOMIC DNA]</scope>
    <source>
        <strain evidence="3">Kwan_BN1</strain>
    </source>
</reference>
<dbReference type="EMBL" id="VXIV02002642">
    <property type="protein sequence ID" value="KAF6023959.1"/>
    <property type="molecule type" value="Genomic_DNA"/>
</dbReference>
<dbReference type="Pfam" id="PF03473">
    <property type="entry name" value="MOSC"/>
    <property type="match status" value="1"/>
</dbReference>
<comment type="caution">
    <text evidence="3">The sequence shown here is derived from an EMBL/GenBank/DDBJ whole genome shotgun (WGS) entry which is preliminary data.</text>
</comment>
<dbReference type="AlphaFoldDB" id="A0A7J7JCG4"/>
<dbReference type="Pfam" id="PF03476">
    <property type="entry name" value="MOSC_N"/>
    <property type="match status" value="1"/>
</dbReference>
<dbReference type="InterPro" id="IPR005302">
    <property type="entry name" value="MoCF_Sase_C"/>
</dbReference>
<dbReference type="InterPro" id="IPR011037">
    <property type="entry name" value="Pyrv_Knase-like_insert_dom_sf"/>
</dbReference>
<keyword evidence="4" id="KW-1185">Reference proteome</keyword>
<keyword evidence="1" id="KW-0812">Transmembrane</keyword>
<dbReference type="OrthoDB" id="17255at2759"/>